<dbReference type="GO" id="GO:0003724">
    <property type="term" value="F:RNA helicase activity"/>
    <property type="evidence" value="ECO:0007669"/>
    <property type="project" value="UniProtKB-EC"/>
</dbReference>
<reference evidence="18 19" key="1">
    <citation type="submission" date="2017-03" db="EMBL/GenBank/DDBJ databases">
        <title>Genomes of endolithic fungi from Antarctica.</title>
        <authorList>
            <person name="Coleine C."/>
            <person name="Masonjones S."/>
            <person name="Stajich J.E."/>
        </authorList>
    </citation>
    <scope>NUCLEOTIDE SEQUENCE [LARGE SCALE GENOMIC DNA]</scope>
    <source>
        <strain evidence="18 19">CCFEE 5184</strain>
    </source>
</reference>
<evidence type="ECO:0000256" key="12">
    <source>
        <dbReference type="ARBA" id="ARBA00047984"/>
    </source>
</evidence>
<keyword evidence="8" id="KW-0067">ATP-binding</keyword>
<dbReference type="SMART" id="SM00490">
    <property type="entry name" value="HELICc"/>
    <property type="match status" value="1"/>
</dbReference>
<evidence type="ECO:0000256" key="2">
    <source>
        <dbReference type="ARBA" id="ARBA00004123"/>
    </source>
</evidence>
<evidence type="ECO:0000313" key="19">
    <source>
        <dbReference type="Proteomes" id="UP000309340"/>
    </source>
</evidence>
<feature type="compositionally biased region" description="Basic and acidic residues" evidence="14">
    <location>
        <begin position="396"/>
        <end position="413"/>
    </location>
</feature>
<feature type="region of interest" description="Disordered" evidence="14">
    <location>
        <begin position="1"/>
        <end position="27"/>
    </location>
</feature>
<comment type="catalytic activity">
    <reaction evidence="12">
        <text>ATP + H2O = ADP + phosphate + H(+)</text>
        <dbReference type="Rhea" id="RHEA:13065"/>
        <dbReference type="ChEBI" id="CHEBI:15377"/>
        <dbReference type="ChEBI" id="CHEBI:15378"/>
        <dbReference type="ChEBI" id="CHEBI:30616"/>
        <dbReference type="ChEBI" id="CHEBI:43474"/>
        <dbReference type="ChEBI" id="CHEBI:456216"/>
        <dbReference type="EC" id="3.6.4.13"/>
    </reaction>
</comment>
<evidence type="ECO:0000256" key="1">
    <source>
        <dbReference type="ARBA" id="ARBA00003706"/>
    </source>
</evidence>
<dbReference type="PROSITE" id="PS51194">
    <property type="entry name" value="HELICASE_CTER"/>
    <property type="match status" value="1"/>
</dbReference>
<dbReference type="InterPro" id="IPR050079">
    <property type="entry name" value="DEAD_box_RNA_helicase"/>
</dbReference>
<feature type="domain" description="Helicase ATP-binding" evidence="15">
    <location>
        <begin position="58"/>
        <end position="236"/>
    </location>
</feature>
<dbReference type="GO" id="GO:0005634">
    <property type="term" value="C:nucleus"/>
    <property type="evidence" value="ECO:0007669"/>
    <property type="project" value="UniProtKB-SubCell"/>
</dbReference>
<dbReference type="Pfam" id="PF00270">
    <property type="entry name" value="DEAD"/>
    <property type="match status" value="1"/>
</dbReference>
<evidence type="ECO:0000256" key="4">
    <source>
        <dbReference type="ARBA" id="ARBA00022517"/>
    </source>
</evidence>
<dbReference type="InterPro" id="IPR027417">
    <property type="entry name" value="P-loop_NTPase"/>
</dbReference>
<evidence type="ECO:0000256" key="9">
    <source>
        <dbReference type="ARBA" id="ARBA00022884"/>
    </source>
</evidence>
<dbReference type="SUPFAM" id="SSF52540">
    <property type="entry name" value="P-loop containing nucleoside triphosphate hydrolases"/>
    <property type="match status" value="2"/>
</dbReference>
<dbReference type="SMART" id="SM00487">
    <property type="entry name" value="DEXDc"/>
    <property type="match status" value="1"/>
</dbReference>
<dbReference type="OrthoDB" id="1191041at2759"/>
<dbReference type="Gene3D" id="3.40.50.300">
    <property type="entry name" value="P-loop containing nucleotide triphosphate hydrolases"/>
    <property type="match status" value="2"/>
</dbReference>
<dbReference type="GO" id="GO:0003723">
    <property type="term" value="F:RNA binding"/>
    <property type="evidence" value="ECO:0007669"/>
    <property type="project" value="UniProtKB-KW"/>
</dbReference>
<feature type="short sequence motif" description="Q motif" evidence="13">
    <location>
        <begin position="27"/>
        <end position="55"/>
    </location>
</feature>
<dbReference type="PROSITE" id="PS51192">
    <property type="entry name" value="HELICASE_ATP_BIND_1"/>
    <property type="match status" value="1"/>
</dbReference>
<evidence type="ECO:0000256" key="13">
    <source>
        <dbReference type="PROSITE-ProRule" id="PRU00552"/>
    </source>
</evidence>
<feature type="domain" description="Helicase C-terminal" evidence="16">
    <location>
        <begin position="366"/>
        <end position="547"/>
    </location>
</feature>
<dbReference type="Proteomes" id="UP000309340">
    <property type="component" value="Unassembled WGS sequence"/>
</dbReference>
<feature type="domain" description="DEAD-box RNA helicase Q" evidence="17">
    <location>
        <begin position="27"/>
        <end position="55"/>
    </location>
</feature>
<name>A0A4U0X9V7_9PEZI</name>
<dbReference type="InterPro" id="IPR011545">
    <property type="entry name" value="DEAD/DEAH_box_helicase_dom"/>
</dbReference>
<comment type="similarity">
    <text evidence="11">Belongs to the DEAD box helicase family. DDX56/DBP9 subfamily.</text>
</comment>
<dbReference type="GO" id="GO:0010467">
    <property type="term" value="P:gene expression"/>
    <property type="evidence" value="ECO:0007669"/>
    <property type="project" value="UniProtKB-ARBA"/>
</dbReference>
<keyword evidence="5" id="KW-0547">Nucleotide-binding</keyword>
<dbReference type="GO" id="GO:0042254">
    <property type="term" value="P:ribosome biogenesis"/>
    <property type="evidence" value="ECO:0007669"/>
    <property type="project" value="UniProtKB-KW"/>
</dbReference>
<dbReference type="InterPro" id="IPR014014">
    <property type="entry name" value="RNA_helicase_DEAD_Q_motif"/>
</dbReference>
<accession>A0A4U0X9V7</accession>
<evidence type="ECO:0000256" key="8">
    <source>
        <dbReference type="ARBA" id="ARBA00022840"/>
    </source>
</evidence>
<evidence type="ECO:0000256" key="3">
    <source>
        <dbReference type="ARBA" id="ARBA00012552"/>
    </source>
</evidence>
<evidence type="ECO:0000256" key="14">
    <source>
        <dbReference type="SAM" id="MobiDB-lite"/>
    </source>
</evidence>
<dbReference type="AlphaFoldDB" id="A0A4U0X9V7"/>
<dbReference type="GO" id="GO:0005524">
    <property type="term" value="F:ATP binding"/>
    <property type="evidence" value="ECO:0007669"/>
    <property type="project" value="UniProtKB-KW"/>
</dbReference>
<comment type="caution">
    <text evidence="18">The sequence shown here is derived from an EMBL/GenBank/DDBJ whole genome shotgun (WGS) entry which is preliminary data.</text>
</comment>
<feature type="compositionally biased region" description="Basic and acidic residues" evidence="14">
    <location>
        <begin position="1"/>
        <end position="18"/>
    </location>
</feature>
<evidence type="ECO:0000256" key="10">
    <source>
        <dbReference type="ARBA" id="ARBA00023242"/>
    </source>
</evidence>
<keyword evidence="10" id="KW-0539">Nucleus</keyword>
<keyword evidence="6" id="KW-0378">Hydrolase</keyword>
<proteinExistence type="inferred from homology"/>
<feature type="region of interest" description="Disordered" evidence="14">
    <location>
        <begin position="643"/>
        <end position="681"/>
    </location>
</feature>
<evidence type="ECO:0000256" key="11">
    <source>
        <dbReference type="ARBA" id="ARBA00038041"/>
    </source>
</evidence>
<feature type="region of interest" description="Disordered" evidence="14">
    <location>
        <begin position="393"/>
        <end position="450"/>
    </location>
</feature>
<dbReference type="Pfam" id="PF00271">
    <property type="entry name" value="Helicase_C"/>
    <property type="match status" value="2"/>
</dbReference>
<dbReference type="CDD" id="cd17961">
    <property type="entry name" value="DEADc_DDX56"/>
    <property type="match status" value="1"/>
</dbReference>
<evidence type="ECO:0000256" key="5">
    <source>
        <dbReference type="ARBA" id="ARBA00022741"/>
    </source>
</evidence>
<dbReference type="PANTHER" id="PTHR47959">
    <property type="entry name" value="ATP-DEPENDENT RNA HELICASE RHLE-RELATED"/>
    <property type="match status" value="1"/>
</dbReference>
<comment type="function">
    <text evidence="1">ATP-binding RNA helicase involved in the biogenesis of 60S ribosomal subunits and is required for the normal formation of 25S and 5.8S rRNAs.</text>
</comment>
<dbReference type="EC" id="3.6.4.13" evidence="3"/>
<dbReference type="GO" id="GO:0005829">
    <property type="term" value="C:cytosol"/>
    <property type="evidence" value="ECO:0007669"/>
    <property type="project" value="TreeGrafter"/>
</dbReference>
<feature type="region of interest" description="Disordered" evidence="14">
    <location>
        <begin position="352"/>
        <end position="374"/>
    </location>
</feature>
<gene>
    <name evidence="18" type="ORF">B0A55_07883</name>
</gene>
<keyword evidence="9" id="KW-0694">RNA-binding</keyword>
<sequence>MKRKLDEKDIPAADEKRPTKAPKTAQPTFADLNLDPRLLQAITREKFATPTPVQAQGIPLALSGEDVLARAKTGSGKTLAYLLPILDSILHRKAGIGKAKQTTALILVPTKELATQVTATLKMFTAFCGQDVRYENISKKEDAAVTRARLAENPDIIIGTPSRAVSWLNQDVLKLEALLHLVIDEADLVLSYGYEDDLQSLASALPPGVQKLMMSATLRTELDTLTSLFFPQSTASDGEQTKPTILDLSALEAEAASTSTNLSQYTVRTAEDDKFLLIYTIFKLQLIKGKVIVFVADVDRCYRVKLFLEQFGIRSCVLNSELPVNSRLHAVEEFNKGVFDVIIANDEKEVVGNEGQSGRRKRRERAEKKKMEEVEEVEEVEAVEAVEAVADAEDEGGGKAEHDEKAEEAEKAPAIDADADDDAAEDEVKADTAPKPIEASQKPKRNRKDREFGISRGIDFRHVACVLNFDLPTTAKSYTHRIGRTARAGQPGIALNFYVPKGLYRKHKPTSIPQCEQDEDVLEAIVAEQEAKGAKVETWQFDMAKLEGFRYRFTDALRGVTRIAVREARTRELRQALINSDKLARHFEENPEELRHLRHDGESHAIRMQPHLKHVPEYLLPAGGQKAVARDVGFVGLRKESENGLRKRRAFNKGRGKGKMGVKGRGADPLKSLNAKGRGKK</sequence>
<dbReference type="PROSITE" id="PS51195">
    <property type="entry name" value="Q_MOTIF"/>
    <property type="match status" value="1"/>
</dbReference>
<keyword evidence="7" id="KW-0347">Helicase</keyword>
<dbReference type="InterPro" id="IPR001650">
    <property type="entry name" value="Helicase_C-like"/>
</dbReference>
<evidence type="ECO:0000259" key="15">
    <source>
        <dbReference type="PROSITE" id="PS51192"/>
    </source>
</evidence>
<evidence type="ECO:0000256" key="6">
    <source>
        <dbReference type="ARBA" id="ARBA00022801"/>
    </source>
</evidence>
<protein>
    <recommendedName>
        <fullName evidence="3">RNA helicase</fullName>
        <ecNumber evidence="3">3.6.4.13</ecNumber>
    </recommendedName>
</protein>
<keyword evidence="19" id="KW-1185">Reference proteome</keyword>
<evidence type="ECO:0000259" key="16">
    <source>
        <dbReference type="PROSITE" id="PS51194"/>
    </source>
</evidence>
<comment type="subcellular location">
    <subcellularLocation>
        <location evidence="2">Nucleus</location>
    </subcellularLocation>
</comment>
<dbReference type="CDD" id="cd18787">
    <property type="entry name" value="SF2_C_DEAD"/>
    <property type="match status" value="1"/>
</dbReference>
<dbReference type="EMBL" id="NAJQ01000320">
    <property type="protein sequence ID" value="TKA72178.1"/>
    <property type="molecule type" value="Genomic_DNA"/>
</dbReference>
<dbReference type="PANTHER" id="PTHR47959:SF21">
    <property type="entry name" value="DEAD-BOX HELICASE 56"/>
    <property type="match status" value="1"/>
</dbReference>
<dbReference type="GO" id="GO:0016787">
    <property type="term" value="F:hydrolase activity"/>
    <property type="evidence" value="ECO:0007669"/>
    <property type="project" value="UniProtKB-KW"/>
</dbReference>
<evidence type="ECO:0000313" key="18">
    <source>
        <dbReference type="EMBL" id="TKA72178.1"/>
    </source>
</evidence>
<evidence type="ECO:0000256" key="7">
    <source>
        <dbReference type="ARBA" id="ARBA00022806"/>
    </source>
</evidence>
<evidence type="ECO:0000259" key="17">
    <source>
        <dbReference type="PROSITE" id="PS51195"/>
    </source>
</evidence>
<organism evidence="18 19">
    <name type="scientific">Friedmanniomyces simplex</name>
    <dbReference type="NCBI Taxonomy" id="329884"/>
    <lineage>
        <taxon>Eukaryota</taxon>
        <taxon>Fungi</taxon>
        <taxon>Dikarya</taxon>
        <taxon>Ascomycota</taxon>
        <taxon>Pezizomycotina</taxon>
        <taxon>Dothideomycetes</taxon>
        <taxon>Dothideomycetidae</taxon>
        <taxon>Mycosphaerellales</taxon>
        <taxon>Teratosphaeriaceae</taxon>
        <taxon>Friedmanniomyces</taxon>
    </lineage>
</organism>
<keyword evidence="4" id="KW-0690">Ribosome biogenesis</keyword>
<dbReference type="STRING" id="329884.A0A4U0X9V7"/>
<feature type="compositionally biased region" description="Basic residues" evidence="14">
    <location>
        <begin position="646"/>
        <end position="662"/>
    </location>
</feature>
<dbReference type="InterPro" id="IPR014001">
    <property type="entry name" value="Helicase_ATP-bd"/>
</dbReference>